<feature type="signal peptide" evidence="2">
    <location>
        <begin position="1"/>
        <end position="23"/>
    </location>
</feature>
<dbReference type="InterPro" id="IPR005064">
    <property type="entry name" value="BUG"/>
</dbReference>
<evidence type="ECO:0000256" key="2">
    <source>
        <dbReference type="SAM" id="SignalP"/>
    </source>
</evidence>
<dbReference type="PROSITE" id="PS51318">
    <property type="entry name" value="TAT"/>
    <property type="match status" value="1"/>
</dbReference>
<dbReference type="SUPFAM" id="SSF53850">
    <property type="entry name" value="Periplasmic binding protein-like II"/>
    <property type="match status" value="1"/>
</dbReference>
<dbReference type="Proteomes" id="UP000596827">
    <property type="component" value="Unassembled WGS sequence"/>
</dbReference>
<evidence type="ECO:0000256" key="1">
    <source>
        <dbReference type="ARBA" id="ARBA00006987"/>
    </source>
</evidence>
<reference evidence="3" key="1">
    <citation type="submission" date="2020-08" db="EMBL/GenBank/DDBJ databases">
        <title>Ramlibacter sp. GTP1 16S ribosomal RNA gene genome sequencing and assembly.</title>
        <authorList>
            <person name="Kang M."/>
        </authorList>
    </citation>
    <scope>NUCLEOTIDE SEQUENCE</scope>
    <source>
        <strain evidence="3">GTP1</strain>
    </source>
</reference>
<sequence>MIDRRTFLAGALAASSLAGPASAQAFPSKPIKFVCPFPPGAGSDAISRQTTERMSRNLGQTIVVENRAGAAGNIGLEYLSKQAADGYSIGLISTSTAILNPLVYKSLPYNAERDFVPIGLISSLPYILVVNNDVPARTLPELIALAKAQPGKLAFASPGLGHASHLGGELLKEQAGIDMIHVPYQGSGPATTDLIGGRTTMLFALLSDSLPLLQAGKLRAIAIPTRQRSPLVPQVPTFAEAGIADFDMTAWFGVVGVAGTPQPVIARLNAALNEAVQDSTMRKWLEGAGQQPLGGSTAEFARLIQTERDRWRPVVRKSGITLS</sequence>
<comment type="caution">
    <text evidence="3">The sequence shown here is derived from an EMBL/GenBank/DDBJ whole genome shotgun (WGS) entry which is preliminary data.</text>
</comment>
<accession>A0A923M2M4</accession>
<dbReference type="CDD" id="cd13578">
    <property type="entry name" value="PBP2_Bug27"/>
    <property type="match status" value="1"/>
</dbReference>
<dbReference type="InterPro" id="IPR042100">
    <property type="entry name" value="Bug_dom1"/>
</dbReference>
<keyword evidence="2" id="KW-0732">Signal</keyword>
<dbReference type="PIRSF" id="PIRSF017082">
    <property type="entry name" value="YflP"/>
    <property type="match status" value="1"/>
</dbReference>
<comment type="similarity">
    <text evidence="1">Belongs to the UPF0065 (bug) family.</text>
</comment>
<gene>
    <name evidence="3" type="ORF">H8R02_00955</name>
</gene>
<evidence type="ECO:0000313" key="3">
    <source>
        <dbReference type="EMBL" id="MBC5763002.1"/>
    </source>
</evidence>
<feature type="chain" id="PRO_5037916243" evidence="2">
    <location>
        <begin position="24"/>
        <end position="323"/>
    </location>
</feature>
<dbReference type="Pfam" id="PF03401">
    <property type="entry name" value="TctC"/>
    <property type="match status" value="1"/>
</dbReference>
<dbReference type="PANTHER" id="PTHR42928:SF5">
    <property type="entry name" value="BLR1237 PROTEIN"/>
    <property type="match status" value="1"/>
</dbReference>
<keyword evidence="4" id="KW-1185">Reference proteome</keyword>
<dbReference type="RefSeq" id="WP_187079477.1">
    <property type="nucleotide sequence ID" value="NZ_JACORU010000001.1"/>
</dbReference>
<organism evidence="3 4">
    <name type="scientific">Ramlibacter albus</name>
    <dbReference type="NCBI Taxonomy" id="2079448"/>
    <lineage>
        <taxon>Bacteria</taxon>
        <taxon>Pseudomonadati</taxon>
        <taxon>Pseudomonadota</taxon>
        <taxon>Betaproteobacteria</taxon>
        <taxon>Burkholderiales</taxon>
        <taxon>Comamonadaceae</taxon>
        <taxon>Ramlibacter</taxon>
    </lineage>
</organism>
<dbReference type="EMBL" id="JACORU010000001">
    <property type="protein sequence ID" value="MBC5763002.1"/>
    <property type="molecule type" value="Genomic_DNA"/>
</dbReference>
<dbReference type="Gene3D" id="3.40.190.150">
    <property type="entry name" value="Bordetella uptake gene, domain 1"/>
    <property type="match status" value="1"/>
</dbReference>
<dbReference type="AlphaFoldDB" id="A0A923M2M4"/>
<name>A0A923M2M4_9BURK</name>
<proteinExistence type="inferred from homology"/>
<dbReference type="InterPro" id="IPR006311">
    <property type="entry name" value="TAT_signal"/>
</dbReference>
<dbReference type="Gene3D" id="3.40.190.10">
    <property type="entry name" value="Periplasmic binding protein-like II"/>
    <property type="match status" value="1"/>
</dbReference>
<protein>
    <submittedName>
        <fullName evidence="3">Tripartite tricarboxylate transporter substrate binding protein</fullName>
    </submittedName>
</protein>
<evidence type="ECO:0000313" key="4">
    <source>
        <dbReference type="Proteomes" id="UP000596827"/>
    </source>
</evidence>
<dbReference type="PANTHER" id="PTHR42928">
    <property type="entry name" value="TRICARBOXYLATE-BINDING PROTEIN"/>
    <property type="match status" value="1"/>
</dbReference>